<name>A0A5J4QBR3_9ZZZZ</name>
<evidence type="ECO:0000313" key="1">
    <source>
        <dbReference type="EMBL" id="KAA6318569.1"/>
    </source>
</evidence>
<gene>
    <name evidence="1" type="ORF">EZS27_031437</name>
</gene>
<dbReference type="EMBL" id="SNRY01004148">
    <property type="protein sequence ID" value="KAA6318569.1"/>
    <property type="molecule type" value="Genomic_DNA"/>
</dbReference>
<sequence length="103" mass="11581">GFGGRLQLNSVMTTAFFTFITLFTLDNTGFNALGAGAFGTIHSYYFFCKNINVYLISNTLISLKERIYSEDSIFIIKDTNPKSWTRSAAYDDAKVEIEKLLQA</sequence>
<accession>A0A5J4QBR3</accession>
<reference evidence="1" key="1">
    <citation type="submission" date="2019-03" db="EMBL/GenBank/DDBJ databases">
        <title>Single cell metagenomics reveals metabolic interactions within the superorganism composed of flagellate Streblomastix strix and complex community of Bacteroidetes bacteria on its surface.</title>
        <authorList>
            <person name="Treitli S.C."/>
            <person name="Kolisko M."/>
            <person name="Husnik F."/>
            <person name="Keeling P."/>
            <person name="Hampl V."/>
        </authorList>
    </citation>
    <scope>NUCLEOTIDE SEQUENCE</scope>
    <source>
        <strain evidence="1">STM</strain>
    </source>
</reference>
<protein>
    <submittedName>
        <fullName evidence="1">Uncharacterized protein</fullName>
    </submittedName>
</protein>
<comment type="caution">
    <text evidence="1">The sequence shown here is derived from an EMBL/GenBank/DDBJ whole genome shotgun (WGS) entry which is preliminary data.</text>
</comment>
<organism evidence="1">
    <name type="scientific">termite gut metagenome</name>
    <dbReference type="NCBI Taxonomy" id="433724"/>
    <lineage>
        <taxon>unclassified sequences</taxon>
        <taxon>metagenomes</taxon>
        <taxon>organismal metagenomes</taxon>
    </lineage>
</organism>
<dbReference type="AlphaFoldDB" id="A0A5J4QBR3"/>
<feature type="non-terminal residue" evidence="1">
    <location>
        <position position="1"/>
    </location>
</feature>
<proteinExistence type="predicted"/>